<dbReference type="GO" id="GO:0005125">
    <property type="term" value="F:cytokine activity"/>
    <property type="evidence" value="ECO:0007669"/>
    <property type="project" value="UniProtKB-KW"/>
</dbReference>
<comment type="subcellular location">
    <subcellularLocation>
        <location evidence="1">Secreted</location>
    </subcellularLocation>
</comment>
<comment type="similarity">
    <text evidence="2 7">Belongs to the IL-15/IL-21 family.</text>
</comment>
<dbReference type="Gene3D" id="1.20.1250.70">
    <property type="entry name" value="Interleukin-15/Interleukin-21"/>
    <property type="match status" value="1"/>
</dbReference>
<dbReference type="InterPro" id="IPR003443">
    <property type="entry name" value="IL-15/IL-21_fam"/>
</dbReference>
<dbReference type="PANTHER" id="PTHR14356">
    <property type="entry name" value="INTERLEUKIN-15-RELATED"/>
    <property type="match status" value="1"/>
</dbReference>
<reference evidence="8 9" key="1">
    <citation type="submission" date="2024-01" db="EMBL/GenBank/DDBJ databases">
        <authorList>
            <person name="Alioto T."/>
            <person name="Alioto T."/>
            <person name="Gomez Garrido J."/>
        </authorList>
    </citation>
    <scope>NUCLEOTIDE SEQUENCE [LARGE SCALE GENOMIC DNA]</scope>
</reference>
<dbReference type="Proteomes" id="UP001314229">
    <property type="component" value="Unassembled WGS sequence"/>
</dbReference>
<gene>
    <name evidence="8" type="ORF">FSCOSCO3_A023869</name>
</gene>
<evidence type="ECO:0000256" key="7">
    <source>
        <dbReference type="RuleBase" id="RU003453"/>
    </source>
</evidence>
<accession>A0AAV1P1C6</accession>
<dbReference type="SUPFAM" id="SSF47266">
    <property type="entry name" value="4-helical cytokines"/>
    <property type="match status" value="1"/>
</dbReference>
<keyword evidence="9" id="KW-1185">Reference proteome</keyword>
<keyword evidence="4" id="KW-0964">Secreted</keyword>
<evidence type="ECO:0000256" key="6">
    <source>
        <dbReference type="ARBA" id="ARBA00023157"/>
    </source>
</evidence>
<dbReference type="InterPro" id="IPR009079">
    <property type="entry name" value="4_helix_cytokine-like_core"/>
</dbReference>
<name>A0AAV1P1C6_SCOSC</name>
<dbReference type="GO" id="GO:0005126">
    <property type="term" value="F:cytokine receptor binding"/>
    <property type="evidence" value="ECO:0007669"/>
    <property type="project" value="InterPro"/>
</dbReference>
<protein>
    <recommendedName>
        <fullName evidence="7">Interleukin</fullName>
    </recommendedName>
</protein>
<evidence type="ECO:0000256" key="4">
    <source>
        <dbReference type="ARBA" id="ARBA00022525"/>
    </source>
</evidence>
<evidence type="ECO:0000256" key="2">
    <source>
        <dbReference type="ARBA" id="ARBA00006050"/>
    </source>
</evidence>
<dbReference type="GO" id="GO:0005615">
    <property type="term" value="C:extracellular space"/>
    <property type="evidence" value="ECO:0007669"/>
    <property type="project" value="UniProtKB-KW"/>
</dbReference>
<proteinExistence type="inferred from homology"/>
<organism evidence="8 9">
    <name type="scientific">Scomber scombrus</name>
    <name type="common">Atlantic mackerel</name>
    <name type="synonym">Scomber vernalis</name>
    <dbReference type="NCBI Taxonomy" id="13677"/>
    <lineage>
        <taxon>Eukaryota</taxon>
        <taxon>Metazoa</taxon>
        <taxon>Chordata</taxon>
        <taxon>Craniata</taxon>
        <taxon>Vertebrata</taxon>
        <taxon>Euteleostomi</taxon>
        <taxon>Actinopterygii</taxon>
        <taxon>Neopterygii</taxon>
        <taxon>Teleostei</taxon>
        <taxon>Neoteleostei</taxon>
        <taxon>Acanthomorphata</taxon>
        <taxon>Pelagiaria</taxon>
        <taxon>Scombriformes</taxon>
        <taxon>Scombridae</taxon>
        <taxon>Scomber</taxon>
    </lineage>
</organism>
<keyword evidence="5" id="KW-0732">Signal</keyword>
<keyword evidence="3 7" id="KW-0202">Cytokine</keyword>
<dbReference type="Pfam" id="PF02372">
    <property type="entry name" value="IL15"/>
    <property type="match status" value="1"/>
</dbReference>
<evidence type="ECO:0000313" key="9">
    <source>
        <dbReference type="Proteomes" id="UP001314229"/>
    </source>
</evidence>
<evidence type="ECO:0000256" key="1">
    <source>
        <dbReference type="ARBA" id="ARBA00004613"/>
    </source>
</evidence>
<keyword evidence="6" id="KW-1015">Disulfide bond</keyword>
<sequence>MKKTKGEHPPPTASFYSSCTLTHSELTLHTPPQNIEDCCSMSALQCYRANLQVFNSQDRKMSKLIKSLNSHITVRGLDFCDSGAAEPNCTECHLHPKENANEFFNRLESFIQKAITRLTVD</sequence>
<evidence type="ECO:0000256" key="3">
    <source>
        <dbReference type="ARBA" id="ARBA00022514"/>
    </source>
</evidence>
<dbReference type="EMBL" id="CAWUFR010000082">
    <property type="protein sequence ID" value="CAK6965338.1"/>
    <property type="molecule type" value="Genomic_DNA"/>
</dbReference>
<evidence type="ECO:0000256" key="5">
    <source>
        <dbReference type="ARBA" id="ARBA00022729"/>
    </source>
</evidence>
<dbReference type="AlphaFoldDB" id="A0AAV1P1C6"/>
<comment type="caution">
    <text evidence="8">The sequence shown here is derived from an EMBL/GenBank/DDBJ whole genome shotgun (WGS) entry which is preliminary data.</text>
</comment>
<dbReference type="GO" id="GO:0006955">
    <property type="term" value="P:immune response"/>
    <property type="evidence" value="ECO:0007669"/>
    <property type="project" value="InterPro"/>
</dbReference>
<evidence type="ECO:0000313" key="8">
    <source>
        <dbReference type="EMBL" id="CAK6965338.1"/>
    </source>
</evidence>